<organism evidence="7 8">
    <name type="scientific">Niveibacterium umoris</name>
    <dbReference type="NCBI Taxonomy" id="1193620"/>
    <lineage>
        <taxon>Bacteria</taxon>
        <taxon>Pseudomonadati</taxon>
        <taxon>Pseudomonadota</taxon>
        <taxon>Betaproteobacteria</taxon>
        <taxon>Rhodocyclales</taxon>
        <taxon>Rhodocyclaceae</taxon>
        <taxon>Niveibacterium</taxon>
    </lineage>
</organism>
<dbReference type="Gene3D" id="1.10.530.10">
    <property type="match status" value="1"/>
</dbReference>
<reference evidence="7 8" key="1">
    <citation type="submission" date="2020-08" db="EMBL/GenBank/DDBJ databases">
        <title>Genomic Encyclopedia of Type Strains, Phase IV (KMG-IV): sequencing the most valuable type-strain genomes for metagenomic binning, comparative biology and taxonomic classification.</title>
        <authorList>
            <person name="Goeker M."/>
        </authorList>
    </citation>
    <scope>NUCLEOTIDE SEQUENCE [LARGE SCALE GENOMIC DNA]</scope>
    <source>
        <strain evidence="7 8">DSM 106739</strain>
    </source>
</reference>
<feature type="domain" description="Lytic transglycosylase superhelical linker" evidence="6">
    <location>
        <begin position="395"/>
        <end position="449"/>
    </location>
</feature>
<dbReference type="GO" id="GO:0042597">
    <property type="term" value="C:periplasmic space"/>
    <property type="evidence" value="ECO:0007669"/>
    <property type="project" value="InterPro"/>
</dbReference>
<feature type="region of interest" description="Disordered" evidence="3">
    <location>
        <begin position="629"/>
        <end position="651"/>
    </location>
</feature>
<dbReference type="PANTHER" id="PTHR37423">
    <property type="entry name" value="SOLUBLE LYTIC MUREIN TRANSGLYCOSYLASE-RELATED"/>
    <property type="match status" value="1"/>
</dbReference>
<dbReference type="GO" id="GO:0004553">
    <property type="term" value="F:hydrolase activity, hydrolyzing O-glycosyl compounds"/>
    <property type="evidence" value="ECO:0007669"/>
    <property type="project" value="InterPro"/>
</dbReference>
<evidence type="ECO:0000313" key="7">
    <source>
        <dbReference type="EMBL" id="MBB4013351.1"/>
    </source>
</evidence>
<keyword evidence="7" id="KW-0326">Glycosidase</keyword>
<name>A0A840BII2_9RHOO</name>
<dbReference type="InterPro" id="IPR012289">
    <property type="entry name" value="Lytic_TGlycosylase_superhlx_L"/>
</dbReference>
<dbReference type="Gene3D" id="1.25.20.10">
    <property type="entry name" value="Bacterial muramidases"/>
    <property type="match status" value="1"/>
</dbReference>
<dbReference type="InterPro" id="IPR008258">
    <property type="entry name" value="Transglycosylase_SLT_dom_1"/>
</dbReference>
<gene>
    <name evidence="7" type="ORF">GGR36_002697</name>
</gene>
<proteinExistence type="inferred from homology"/>
<dbReference type="Proteomes" id="UP000561045">
    <property type="component" value="Unassembled WGS sequence"/>
</dbReference>
<keyword evidence="7" id="KW-0378">Hydrolase</keyword>
<comment type="similarity">
    <text evidence="1">Belongs to the transglycosylase Slt family.</text>
</comment>
<evidence type="ECO:0000256" key="2">
    <source>
        <dbReference type="ARBA" id="ARBA00022729"/>
    </source>
</evidence>
<evidence type="ECO:0000256" key="4">
    <source>
        <dbReference type="SAM" id="SignalP"/>
    </source>
</evidence>
<evidence type="ECO:0000256" key="3">
    <source>
        <dbReference type="SAM" id="MobiDB-lite"/>
    </source>
</evidence>
<dbReference type="Gene3D" id="1.10.1240.20">
    <property type="entry name" value="Lytic transglycosylase, superhelical linker domain"/>
    <property type="match status" value="1"/>
</dbReference>
<evidence type="ECO:0000256" key="1">
    <source>
        <dbReference type="ARBA" id="ARBA00007734"/>
    </source>
</evidence>
<comment type="caution">
    <text evidence="7">The sequence shown here is derived from an EMBL/GenBank/DDBJ whole genome shotgun (WGS) entry which is preliminary data.</text>
</comment>
<feature type="domain" description="Transglycosylase SLT" evidence="5">
    <location>
        <begin position="476"/>
        <end position="579"/>
    </location>
</feature>
<sequence>MKQYLCAVLAIGTISYSATAHAAGGDERFLAARDAARNGDLARINQLTAHRSGDPLDGYIDYWALSIRLARKDDVEADLARFIAREEGTLLAERARNDWIRAAVRAQRWDVVLRESAMLRQPDQEVTCWTLQARLAQRDPQALADATAIWDSNAEPGDACAPIISAVGATKDEDAHWLRARLLVDARRYGAARATLDDLPDAVAPPAAIAEALDNPLRWLTKNPKPVSRSQREVTVLALSRLAQSDYRAAAARVEALGTALSAGDRAWLSGVLGWQAARGYQPEALSWYRAAGSSPLSDESRAWQVRAALRAHAWGEVRRAIEAMQPAQRSQPEWTYWYGRALLETNRAAQGREELERIAGAPTFYGMLAGEELGRPFVAPKGAKPPSRAEVARVESDVSIRRALALLRLDGRLDGVREWNWAMRGADDRFLLAAAEVARREQLYDRAIYSADRTATEHDFGLRYLVPFYDKVEPASRRWGLDVYWVYGLMRQESRFVTVAKSSAGAQGLMQVMPGTASYVAKRIGMPYARGQVLDMDTNVTLGTAYLKMVLDRLDGHPALASAAYNAGPGRVPRWKAAEPLEGAVFAETIPIAETRDYVKKVLANTVAYAAVLTGQPQSLKQRLGTVQANGTPGIDSPELNEMPAADGAR</sequence>
<feature type="signal peptide" evidence="4">
    <location>
        <begin position="1"/>
        <end position="22"/>
    </location>
</feature>
<dbReference type="EC" id="3.2.1.-" evidence="7"/>
<keyword evidence="2 4" id="KW-0732">Signal</keyword>
<dbReference type="Pfam" id="PF01464">
    <property type="entry name" value="SLT"/>
    <property type="match status" value="1"/>
</dbReference>
<keyword evidence="8" id="KW-1185">Reference proteome</keyword>
<dbReference type="Pfam" id="PF14718">
    <property type="entry name" value="SLT_L"/>
    <property type="match status" value="1"/>
</dbReference>
<dbReference type="SUPFAM" id="SSF53955">
    <property type="entry name" value="Lysozyme-like"/>
    <property type="match status" value="1"/>
</dbReference>
<evidence type="ECO:0000259" key="6">
    <source>
        <dbReference type="Pfam" id="PF14718"/>
    </source>
</evidence>
<dbReference type="InterPro" id="IPR023346">
    <property type="entry name" value="Lysozyme-like_dom_sf"/>
</dbReference>
<evidence type="ECO:0000259" key="5">
    <source>
        <dbReference type="Pfam" id="PF01464"/>
    </source>
</evidence>
<accession>A0A840BII2</accession>
<dbReference type="SUPFAM" id="SSF48435">
    <property type="entry name" value="Bacterial muramidases"/>
    <property type="match status" value="1"/>
</dbReference>
<dbReference type="RefSeq" id="WP_183635234.1">
    <property type="nucleotide sequence ID" value="NZ_BAABLE010000005.1"/>
</dbReference>
<dbReference type="InterPro" id="IPR037061">
    <property type="entry name" value="Lytic_TGlycoase_superhlx_L_sf"/>
</dbReference>
<feature type="chain" id="PRO_5032620318" evidence="4">
    <location>
        <begin position="23"/>
        <end position="651"/>
    </location>
</feature>
<protein>
    <submittedName>
        <fullName evidence="7">Soluble lytic murein transglycosylase</fullName>
        <ecNumber evidence="7">3.2.1.-</ecNumber>
    </submittedName>
</protein>
<dbReference type="AlphaFoldDB" id="A0A840BII2"/>
<dbReference type="PANTHER" id="PTHR37423:SF5">
    <property type="entry name" value="SOLUBLE LYTIC MUREIN TRANSGLYCOSYLASE"/>
    <property type="match status" value="1"/>
</dbReference>
<dbReference type="CDD" id="cd13401">
    <property type="entry name" value="Slt70-like"/>
    <property type="match status" value="1"/>
</dbReference>
<evidence type="ECO:0000313" key="8">
    <source>
        <dbReference type="Proteomes" id="UP000561045"/>
    </source>
</evidence>
<dbReference type="EMBL" id="JACIET010000002">
    <property type="protein sequence ID" value="MBB4013351.1"/>
    <property type="molecule type" value="Genomic_DNA"/>
</dbReference>
<dbReference type="InterPro" id="IPR008939">
    <property type="entry name" value="Lytic_TGlycosylase_superhlx_U"/>
</dbReference>